<dbReference type="PROSITE" id="PS50883">
    <property type="entry name" value="EAL"/>
    <property type="match status" value="1"/>
</dbReference>
<dbReference type="NCBIfam" id="NF008281">
    <property type="entry name" value="PRK11059.1"/>
    <property type="match status" value="1"/>
</dbReference>
<dbReference type="EMBL" id="JAWRCO010000001">
    <property type="protein sequence ID" value="MDW6002017.1"/>
    <property type="molecule type" value="Genomic_DNA"/>
</dbReference>
<keyword evidence="1" id="KW-0812">Transmembrane</keyword>
<dbReference type="GO" id="GO:0071111">
    <property type="term" value="F:cyclic-guanylate-specific phosphodiesterase activity"/>
    <property type="evidence" value="ECO:0007669"/>
    <property type="project" value="InterPro"/>
</dbReference>
<dbReference type="SMART" id="SM00267">
    <property type="entry name" value="GGDEF"/>
    <property type="match status" value="1"/>
</dbReference>
<dbReference type="InterPro" id="IPR033423">
    <property type="entry name" value="GAPES4"/>
</dbReference>
<feature type="transmembrane region" description="Helical" evidence="1">
    <location>
        <begin position="131"/>
        <end position="156"/>
    </location>
</feature>
<dbReference type="Gene3D" id="3.20.20.450">
    <property type="entry name" value="EAL domain"/>
    <property type="match status" value="1"/>
</dbReference>
<proteinExistence type="predicted"/>
<dbReference type="Gene3D" id="3.30.70.270">
    <property type="match status" value="1"/>
</dbReference>
<dbReference type="Pfam" id="PF00990">
    <property type="entry name" value="GGDEF"/>
    <property type="match status" value="1"/>
</dbReference>
<organism evidence="5 6">
    <name type="scientific">Vibrio mangrovi</name>
    <dbReference type="NCBI Taxonomy" id="474394"/>
    <lineage>
        <taxon>Bacteria</taxon>
        <taxon>Pseudomonadati</taxon>
        <taxon>Pseudomonadota</taxon>
        <taxon>Gammaproteobacteria</taxon>
        <taxon>Vibrionales</taxon>
        <taxon>Vibrionaceae</taxon>
        <taxon>Vibrio</taxon>
    </lineage>
</organism>
<dbReference type="InterPro" id="IPR000160">
    <property type="entry name" value="GGDEF_dom"/>
</dbReference>
<evidence type="ECO:0000256" key="1">
    <source>
        <dbReference type="SAM" id="Phobius"/>
    </source>
</evidence>
<keyword evidence="1" id="KW-0472">Membrane</keyword>
<dbReference type="PANTHER" id="PTHR33121:SF32">
    <property type="entry name" value="RNASE E SPECIFICITY FACTOR CSRD"/>
    <property type="match status" value="1"/>
</dbReference>
<evidence type="ECO:0000313" key="7">
    <source>
        <dbReference type="Proteomes" id="UP001283366"/>
    </source>
</evidence>
<dbReference type="InterPro" id="IPR050706">
    <property type="entry name" value="Cyclic-di-GMP_PDE-like"/>
</dbReference>
<keyword evidence="7" id="KW-1185">Reference proteome</keyword>
<name>A0A1Y6IXT3_9VIBR</name>
<dbReference type="Proteomes" id="UP000196125">
    <property type="component" value="Unassembled WGS sequence"/>
</dbReference>
<dbReference type="CDD" id="cd01948">
    <property type="entry name" value="EAL"/>
    <property type="match status" value="1"/>
</dbReference>
<reference evidence="5 6" key="1">
    <citation type="submission" date="2017-05" db="EMBL/GenBank/DDBJ databases">
        <authorList>
            <person name="Song R."/>
            <person name="Chenine A.L."/>
            <person name="Ruprecht R.M."/>
        </authorList>
    </citation>
    <scope>NUCLEOTIDE SEQUENCE [LARGE SCALE GENOMIC DNA]</scope>
    <source>
        <strain evidence="5 6">CECT 7927</strain>
    </source>
</reference>
<dbReference type="EMBL" id="FXXI01000010">
    <property type="protein sequence ID" value="SMS02436.1"/>
    <property type="molecule type" value="Genomic_DNA"/>
</dbReference>
<dbReference type="AlphaFoldDB" id="A0A1Y6IXT3"/>
<dbReference type="SUPFAM" id="SSF55073">
    <property type="entry name" value="Nucleotide cyclase"/>
    <property type="match status" value="1"/>
</dbReference>
<dbReference type="SUPFAM" id="SSF141868">
    <property type="entry name" value="EAL domain-like"/>
    <property type="match status" value="1"/>
</dbReference>
<dbReference type="InterPro" id="IPR035919">
    <property type="entry name" value="EAL_sf"/>
</dbReference>
<dbReference type="Pfam" id="PF00563">
    <property type="entry name" value="EAL"/>
    <property type="match status" value="1"/>
</dbReference>
<dbReference type="PANTHER" id="PTHR33121">
    <property type="entry name" value="CYCLIC DI-GMP PHOSPHODIESTERASE PDEF"/>
    <property type="match status" value="1"/>
</dbReference>
<dbReference type="Proteomes" id="UP001283366">
    <property type="component" value="Unassembled WGS sequence"/>
</dbReference>
<dbReference type="InterPro" id="IPR001633">
    <property type="entry name" value="EAL_dom"/>
</dbReference>
<accession>A0A1Y6IXT3</accession>
<reference evidence="4 7" key="2">
    <citation type="submission" date="2023-11" db="EMBL/GenBank/DDBJ databases">
        <title>Plant-associative lifestyle of Vibrio porteresiae and its evolutionary dynamics.</title>
        <authorList>
            <person name="Rameshkumar N."/>
            <person name="Kirti K."/>
        </authorList>
    </citation>
    <scope>NUCLEOTIDE SEQUENCE [LARGE SCALE GENOMIC DNA]</scope>
    <source>
        <strain evidence="4 7">MSSRF38</strain>
    </source>
</reference>
<dbReference type="Pfam" id="PF17157">
    <property type="entry name" value="GAPES4"/>
    <property type="match status" value="1"/>
</dbReference>
<protein>
    <submittedName>
        <fullName evidence="5">RNase E specificity factor CsrD</fullName>
    </submittedName>
</protein>
<feature type="domain" description="GGDEF" evidence="3">
    <location>
        <begin position="255"/>
        <end position="384"/>
    </location>
</feature>
<feature type="domain" description="EAL" evidence="2">
    <location>
        <begin position="394"/>
        <end position="649"/>
    </location>
</feature>
<dbReference type="InterPro" id="IPR043128">
    <property type="entry name" value="Rev_trsase/Diguanyl_cyclase"/>
</dbReference>
<sequence>MRYTPTLKLSTRLVAVVTMIVTGAIFILFIGGTLSFQRLGHEYLNHYLNGVVEVIDKELDESDAAYSMQLWVPKLLHASNIVEMTLTSKAGVVYRFKDTASSVEEGRLYKMDFSLKRNQDYTLHFKAVPPYIGFTYSFSAMWSTTFAVILIVVCLLRGVRWLQAQLLGSELLEERGRMILAGQVERYAKGDEREWPYTASEALDRLIEELQDARQERSRFDTFIRSQTFLDQLTGAANRVLFDSKLEAALLENDARGGVLMLQIEEPDGVDKAELDNLIVQVGECISNVTQRYPDVILSRYYDSVFTALIPHQNSREVAQVAVQCLKGIERLTPSQPLDKSNWCHIGVTMYTEGERWGKIIDEAETALKSAQLEGFNSWSRFQKTKSVDDERGNVRWRSLFEHNLTEDKICLFKQDCYVVSRQGQLTAVHKELFVRIPEQGQGFIKTSRFISAIVAVGYEAVLDRVTCHRVIRFLREESSDADIYSINLYVTSFAQRAHFIWFRNLLMQLPREYRRRLCFEFTESHLVKHLDYMRPVLKMIAAFNCQIVVGQVGRTIVSTHYIKEFRIDYLKLHRSLIKGIEQRQENQLFVRSLIGVCRGAVTQVVAVGVESDAEWKVLQSLGVRGVQGRLFDMESQWIPKPRMTNVKPGKRKRWKTKYTNR</sequence>
<evidence type="ECO:0000313" key="4">
    <source>
        <dbReference type="EMBL" id="MDW6002017.1"/>
    </source>
</evidence>
<gene>
    <name evidence="5" type="primary">csrD_2</name>
    <name evidence="4" type="synonym">csrD</name>
    <name evidence="4" type="ORF">SBX37_03820</name>
    <name evidence="5" type="ORF">VIM7927_03760</name>
</gene>
<dbReference type="RefSeq" id="WP_087482448.1">
    <property type="nucleotide sequence ID" value="NZ_AP024883.1"/>
</dbReference>
<evidence type="ECO:0000313" key="6">
    <source>
        <dbReference type="Proteomes" id="UP000196125"/>
    </source>
</evidence>
<dbReference type="OrthoDB" id="5894408at2"/>
<evidence type="ECO:0000259" key="3">
    <source>
        <dbReference type="PROSITE" id="PS50887"/>
    </source>
</evidence>
<keyword evidence="1" id="KW-1133">Transmembrane helix</keyword>
<feature type="transmembrane region" description="Helical" evidence="1">
    <location>
        <begin position="12"/>
        <end position="36"/>
    </location>
</feature>
<dbReference type="InterPro" id="IPR029787">
    <property type="entry name" value="Nucleotide_cyclase"/>
</dbReference>
<evidence type="ECO:0000259" key="2">
    <source>
        <dbReference type="PROSITE" id="PS50883"/>
    </source>
</evidence>
<dbReference type="SMART" id="SM00052">
    <property type="entry name" value="EAL"/>
    <property type="match status" value="1"/>
</dbReference>
<dbReference type="PROSITE" id="PS50887">
    <property type="entry name" value="GGDEF"/>
    <property type="match status" value="1"/>
</dbReference>
<evidence type="ECO:0000313" key="5">
    <source>
        <dbReference type="EMBL" id="SMS02436.1"/>
    </source>
</evidence>